<dbReference type="Pfam" id="PF01883">
    <property type="entry name" value="FeS_assembly_P"/>
    <property type="match status" value="1"/>
</dbReference>
<dbReference type="InterPro" id="IPR017776">
    <property type="entry name" value="FeS_assembly_SufT_put"/>
</dbReference>
<dbReference type="InterPro" id="IPR002744">
    <property type="entry name" value="MIP18-like"/>
</dbReference>
<dbReference type="PANTHER" id="PTHR42831">
    <property type="entry name" value="FE-S PROTEIN MATURATION AUXILIARY FACTOR YITW"/>
    <property type="match status" value="1"/>
</dbReference>
<evidence type="ECO:0000259" key="1">
    <source>
        <dbReference type="Pfam" id="PF01883"/>
    </source>
</evidence>
<dbReference type="PANTHER" id="PTHR42831:SF1">
    <property type="entry name" value="FE-S PROTEIN MATURATION AUXILIARY FACTOR YITW"/>
    <property type="match status" value="1"/>
</dbReference>
<gene>
    <name evidence="2" type="primary">sufT</name>
    <name evidence="2" type="ORF">RM530_00100</name>
</gene>
<sequence length="182" mass="19861">MQETQETVALTRDVVAALVPSGQKVELPEGAKATVTQALGSSFTVLVEGHMFRIEGKDADVIGREPPATVEIPAEASDEDVEKACWAQLKTCYDPEIPIDIVELGLIYECRLDKQDDGSRRASVQMTLTAPGCGMGDFLVNDVRSKLLEVPTVEDAEVELTFDPPWTREMMSETAQLALGMF</sequence>
<reference evidence="2 3" key="1">
    <citation type="submission" date="2023-09" db="EMBL/GenBank/DDBJ databases">
        <authorList>
            <person name="Rey-Velasco X."/>
        </authorList>
    </citation>
    <scope>NUCLEOTIDE SEQUENCE [LARGE SCALE GENOMIC DNA]</scope>
    <source>
        <strain evidence="2 3">W345</strain>
    </source>
</reference>
<dbReference type="InterPro" id="IPR052339">
    <property type="entry name" value="Fe-S_Maturation_MIP18"/>
</dbReference>
<name>A0ABU2WD17_9GAMM</name>
<organism evidence="2 3">
    <name type="scientific">Banduia mediterranea</name>
    <dbReference type="NCBI Taxonomy" id="3075609"/>
    <lineage>
        <taxon>Bacteria</taxon>
        <taxon>Pseudomonadati</taxon>
        <taxon>Pseudomonadota</taxon>
        <taxon>Gammaproteobacteria</taxon>
        <taxon>Nevskiales</taxon>
        <taxon>Algiphilaceae</taxon>
        <taxon>Banduia</taxon>
    </lineage>
</organism>
<dbReference type="Proteomes" id="UP001254608">
    <property type="component" value="Unassembled WGS sequence"/>
</dbReference>
<dbReference type="RefSeq" id="WP_311363165.1">
    <property type="nucleotide sequence ID" value="NZ_JAVRIC010000001.1"/>
</dbReference>
<dbReference type="InterPro" id="IPR034904">
    <property type="entry name" value="FSCA_dom_sf"/>
</dbReference>
<dbReference type="SUPFAM" id="SSF117916">
    <property type="entry name" value="Fe-S cluster assembly (FSCA) domain-like"/>
    <property type="match status" value="1"/>
</dbReference>
<evidence type="ECO:0000313" key="2">
    <source>
        <dbReference type="EMBL" id="MDT0495770.1"/>
    </source>
</evidence>
<protein>
    <submittedName>
        <fullName evidence="2">Fe-S cluster assembly protein SufT</fullName>
    </submittedName>
</protein>
<comment type="caution">
    <text evidence="2">The sequence shown here is derived from an EMBL/GenBank/DDBJ whole genome shotgun (WGS) entry which is preliminary data.</text>
</comment>
<proteinExistence type="predicted"/>
<feature type="domain" description="MIP18 family-like" evidence="1">
    <location>
        <begin position="85"/>
        <end position="159"/>
    </location>
</feature>
<dbReference type="EMBL" id="JAVRIC010000001">
    <property type="protein sequence ID" value="MDT0495770.1"/>
    <property type="molecule type" value="Genomic_DNA"/>
</dbReference>
<evidence type="ECO:0000313" key="3">
    <source>
        <dbReference type="Proteomes" id="UP001254608"/>
    </source>
</evidence>
<keyword evidence="3" id="KW-1185">Reference proteome</keyword>
<accession>A0ABU2WD17</accession>
<dbReference type="NCBIfam" id="TIGR03406">
    <property type="entry name" value="FeS_long_SufT"/>
    <property type="match status" value="1"/>
</dbReference>
<dbReference type="Gene3D" id="3.30.300.130">
    <property type="entry name" value="Fe-S cluster assembly (FSCA)"/>
    <property type="match status" value="1"/>
</dbReference>